<dbReference type="PANTHER" id="PTHR13887">
    <property type="entry name" value="GLUTATHIONE S-TRANSFERASE KAPPA"/>
    <property type="match status" value="1"/>
</dbReference>
<keyword evidence="2" id="KW-0732">Signal</keyword>
<gene>
    <name evidence="7" type="ORF">HNQ05_000896</name>
</gene>
<dbReference type="EMBL" id="JACHEZ010000003">
    <property type="protein sequence ID" value="MBB6029529.1"/>
    <property type="molecule type" value="Genomic_DNA"/>
</dbReference>
<comment type="similarity">
    <text evidence="1">Belongs to the thioredoxin family. DsbA subfamily.</text>
</comment>
<dbReference type="InterPro" id="IPR013766">
    <property type="entry name" value="Thioredoxin_domain"/>
</dbReference>
<feature type="domain" description="Thioredoxin" evidence="6">
    <location>
        <begin position="29"/>
        <end position="212"/>
    </location>
</feature>
<dbReference type="PANTHER" id="PTHR13887:SF14">
    <property type="entry name" value="DISULFIDE BOND FORMATION PROTEIN D"/>
    <property type="match status" value="1"/>
</dbReference>
<evidence type="ECO:0000256" key="4">
    <source>
        <dbReference type="ARBA" id="ARBA00023157"/>
    </source>
</evidence>
<name>A0ABR6P0M1_9DEIN</name>
<dbReference type="RefSeq" id="WP_183677619.1">
    <property type="nucleotide sequence ID" value="NZ_JACHEZ010000003.1"/>
</dbReference>
<dbReference type="InterPro" id="IPR012336">
    <property type="entry name" value="Thioredoxin-like_fold"/>
</dbReference>
<dbReference type="Pfam" id="PF13462">
    <property type="entry name" value="Thioredoxin_4"/>
    <property type="match status" value="1"/>
</dbReference>
<evidence type="ECO:0000313" key="8">
    <source>
        <dbReference type="Proteomes" id="UP000587579"/>
    </source>
</evidence>
<keyword evidence="8" id="KW-1185">Reference proteome</keyword>
<protein>
    <submittedName>
        <fullName evidence="7">Protein-disulfide isomerase</fullName>
    </submittedName>
</protein>
<keyword evidence="5" id="KW-0676">Redox-active center</keyword>
<accession>A0ABR6P0M1</accession>
<organism evidence="7 8">
    <name type="scientific">Oceanithermus desulfurans</name>
    <dbReference type="NCBI Taxonomy" id="227924"/>
    <lineage>
        <taxon>Bacteria</taxon>
        <taxon>Thermotogati</taxon>
        <taxon>Deinococcota</taxon>
        <taxon>Deinococci</taxon>
        <taxon>Thermales</taxon>
        <taxon>Thermaceae</taxon>
        <taxon>Oceanithermus</taxon>
    </lineage>
</organism>
<reference evidence="7 8" key="1">
    <citation type="submission" date="2020-08" db="EMBL/GenBank/DDBJ databases">
        <title>Genomic Encyclopedia of Type Strains, Phase IV (KMG-IV): sequencing the most valuable type-strain genomes for metagenomic binning, comparative biology and taxonomic classification.</title>
        <authorList>
            <person name="Goeker M."/>
        </authorList>
    </citation>
    <scope>NUCLEOTIDE SEQUENCE [LARGE SCALE GENOMIC DNA]</scope>
    <source>
        <strain evidence="7 8">DSM 15757</strain>
    </source>
</reference>
<evidence type="ECO:0000259" key="6">
    <source>
        <dbReference type="PROSITE" id="PS51352"/>
    </source>
</evidence>
<dbReference type="Gene3D" id="3.40.30.10">
    <property type="entry name" value="Glutaredoxin"/>
    <property type="match status" value="1"/>
</dbReference>
<keyword evidence="4" id="KW-1015">Disulfide bond</keyword>
<proteinExistence type="inferred from homology"/>
<evidence type="ECO:0000256" key="2">
    <source>
        <dbReference type="ARBA" id="ARBA00022729"/>
    </source>
</evidence>
<dbReference type="PROSITE" id="PS51352">
    <property type="entry name" value="THIOREDOXIN_2"/>
    <property type="match status" value="1"/>
</dbReference>
<evidence type="ECO:0000313" key="7">
    <source>
        <dbReference type="EMBL" id="MBB6029529.1"/>
    </source>
</evidence>
<evidence type="ECO:0000256" key="3">
    <source>
        <dbReference type="ARBA" id="ARBA00023002"/>
    </source>
</evidence>
<evidence type="ECO:0000256" key="1">
    <source>
        <dbReference type="ARBA" id="ARBA00005791"/>
    </source>
</evidence>
<evidence type="ECO:0000256" key="5">
    <source>
        <dbReference type="ARBA" id="ARBA00023284"/>
    </source>
</evidence>
<dbReference type="GO" id="GO:0016853">
    <property type="term" value="F:isomerase activity"/>
    <property type="evidence" value="ECO:0007669"/>
    <property type="project" value="UniProtKB-KW"/>
</dbReference>
<dbReference type="Proteomes" id="UP000587579">
    <property type="component" value="Unassembled WGS sequence"/>
</dbReference>
<dbReference type="SUPFAM" id="SSF52833">
    <property type="entry name" value="Thioredoxin-like"/>
    <property type="match status" value="1"/>
</dbReference>
<sequence>MQRAIFLMVLGIAVLLGGGLWYLSSAPKQASADADPAAGAHFVYGSPDAPVTVVEFSNYLCPHCKDHSEKSLPLIFADYVETGKVRYIFRDFPFAGQDNVILAGEAAACAADQDRYFDYHQLLFRATGQWGRVPTSELPAYFSDYARQLGLDTARFDACLSSHEKRPLVLADQELTRKLGLGGTPSFFVNGKFIEGFRPYDEWKKILDEALAGN</sequence>
<dbReference type="InterPro" id="IPR036249">
    <property type="entry name" value="Thioredoxin-like_sf"/>
</dbReference>
<keyword evidence="7" id="KW-0413">Isomerase</keyword>
<comment type="caution">
    <text evidence="7">The sequence shown here is derived from an EMBL/GenBank/DDBJ whole genome shotgun (WGS) entry which is preliminary data.</text>
</comment>
<keyword evidence="3" id="KW-0560">Oxidoreductase</keyword>